<dbReference type="GO" id="GO:0006364">
    <property type="term" value="P:rRNA processing"/>
    <property type="evidence" value="ECO:0007669"/>
    <property type="project" value="UniProtKB-KW"/>
</dbReference>
<dbReference type="InterPro" id="IPR029063">
    <property type="entry name" value="SAM-dependent_MTases_sf"/>
</dbReference>
<dbReference type="SUPFAM" id="SSF53335">
    <property type="entry name" value="S-adenosyl-L-methionine-dependent methyltransferases"/>
    <property type="match status" value="1"/>
</dbReference>
<dbReference type="CDD" id="cd21153">
    <property type="entry name" value="PUA_RlmI"/>
    <property type="match status" value="1"/>
</dbReference>
<dbReference type="PANTHER" id="PTHR42873">
    <property type="entry name" value="RIBOSOMAL RNA LARGE SUBUNIT METHYLTRANSFERASE"/>
    <property type="match status" value="1"/>
</dbReference>
<dbReference type="Gene3D" id="2.30.130.10">
    <property type="entry name" value="PUA domain"/>
    <property type="match status" value="1"/>
</dbReference>
<evidence type="ECO:0000256" key="4">
    <source>
        <dbReference type="ARBA" id="ARBA00022603"/>
    </source>
</evidence>
<proteinExistence type="inferred from homology"/>
<keyword evidence="2" id="KW-0963">Cytoplasm</keyword>
<comment type="similarity">
    <text evidence="7">Belongs to the methyltransferase superfamily. RlmI family.</text>
</comment>
<dbReference type="CDD" id="cd02440">
    <property type="entry name" value="AdoMet_MTases"/>
    <property type="match status" value="1"/>
</dbReference>
<dbReference type="RefSeq" id="WP_337334233.1">
    <property type="nucleotide sequence ID" value="NZ_JBBDHC010000002.1"/>
</dbReference>
<evidence type="ECO:0000256" key="5">
    <source>
        <dbReference type="ARBA" id="ARBA00022679"/>
    </source>
</evidence>
<dbReference type="CDD" id="cd11572">
    <property type="entry name" value="RlmI_M_like"/>
    <property type="match status" value="1"/>
</dbReference>
<dbReference type="InterPro" id="IPR015947">
    <property type="entry name" value="PUA-like_sf"/>
</dbReference>
<sequence length="401" mass="43740">MSDSTLPALLLKRGEDRRLRAGHLWVFSNEIDVAKTPLTGFAAGDAVRILDAGDRPLGTGYVNPSTLIAARLVDRGGHALDASLLVHRLNVALSLRERRYPGAPFYRLAFGESDGLPGLVLDRFGDVIVGQTTTAGMERLKPQVEDAVRKVLDPSAMIWKNDAGARALEALPSEVGVAFGTVDGPLRVEEGGLVFELDALGGQKTGWFYDQRANRDQLAPWVGGGAKVLDLFSYVGAWGLRAAAFGAGEVTCVDGSQPAVDAVRRHAALNGFSDRVDAVCADAFEFLKDARAERRRWDLVIVDPPAFIKKRKDLREGTLAYRRINEMAMQVLERDGLLVSCSCSHHMSRDALLREINAGARHLDRQVQVLQVLQQGPDHPVQAAIPETEYLKGYICRVLPS</sequence>
<dbReference type="Proteomes" id="UP001364472">
    <property type="component" value="Unassembled WGS sequence"/>
</dbReference>
<dbReference type="EC" id="2.1.1.-" evidence="10"/>
<dbReference type="InterPro" id="IPR019614">
    <property type="entry name" value="SAM-dep_methyl-trfase"/>
</dbReference>
<evidence type="ECO:0000313" key="11">
    <source>
        <dbReference type="Proteomes" id="UP001364472"/>
    </source>
</evidence>
<dbReference type="Gene3D" id="3.30.750.80">
    <property type="entry name" value="RNA methyltransferase domain (HRMD) like"/>
    <property type="match status" value="1"/>
</dbReference>
<protein>
    <submittedName>
        <fullName evidence="10">Class I SAM-dependent rRNA methyltransferase</fullName>
        <ecNumber evidence="10">2.1.1.-</ecNumber>
    </submittedName>
</protein>
<evidence type="ECO:0000256" key="6">
    <source>
        <dbReference type="ARBA" id="ARBA00022691"/>
    </source>
</evidence>
<dbReference type="InterPro" id="IPR041532">
    <property type="entry name" value="RlmI-like_PUA"/>
</dbReference>
<dbReference type="Pfam" id="PF10672">
    <property type="entry name" value="Methyltrans_SAM"/>
    <property type="match status" value="1"/>
</dbReference>
<comment type="caution">
    <text evidence="10">The sequence shown here is derived from an EMBL/GenBank/DDBJ whole genome shotgun (WGS) entry which is preliminary data.</text>
</comment>
<keyword evidence="11" id="KW-1185">Reference proteome</keyword>
<dbReference type="Pfam" id="PF17785">
    <property type="entry name" value="PUA_3"/>
    <property type="match status" value="1"/>
</dbReference>
<dbReference type="InterPro" id="IPR036974">
    <property type="entry name" value="PUA_sf"/>
</dbReference>
<evidence type="ECO:0000259" key="9">
    <source>
        <dbReference type="Pfam" id="PF17785"/>
    </source>
</evidence>
<organism evidence="10 11">
    <name type="scientific">Denitratimonas tolerans</name>
    <dbReference type="NCBI Taxonomy" id="1338420"/>
    <lineage>
        <taxon>Bacteria</taxon>
        <taxon>Pseudomonadati</taxon>
        <taxon>Pseudomonadota</taxon>
        <taxon>Gammaproteobacteria</taxon>
        <taxon>Lysobacterales</taxon>
        <taxon>Lysobacteraceae</taxon>
        <taxon>Denitratimonas</taxon>
    </lineage>
</organism>
<feature type="domain" description="S-adenosylmethionine-dependent methyltransferase" evidence="8">
    <location>
        <begin position="188"/>
        <end position="364"/>
    </location>
</feature>
<feature type="domain" description="RlmI-like PUA" evidence="9">
    <location>
        <begin position="11"/>
        <end position="75"/>
    </location>
</feature>
<dbReference type="Gene3D" id="3.40.50.150">
    <property type="entry name" value="Vaccinia Virus protein VP39"/>
    <property type="match status" value="1"/>
</dbReference>
<dbReference type="PANTHER" id="PTHR42873:SF1">
    <property type="entry name" value="S-ADENOSYLMETHIONINE-DEPENDENT METHYLTRANSFERASE DOMAIN-CONTAINING PROTEIN"/>
    <property type="match status" value="1"/>
</dbReference>
<dbReference type="GO" id="GO:0032259">
    <property type="term" value="P:methylation"/>
    <property type="evidence" value="ECO:0007669"/>
    <property type="project" value="UniProtKB-KW"/>
</dbReference>
<dbReference type="AlphaFoldDB" id="A0AAW9QX02"/>
<dbReference type="EMBL" id="JBBDHC010000002">
    <property type="protein sequence ID" value="MEJ1248520.1"/>
    <property type="molecule type" value="Genomic_DNA"/>
</dbReference>
<keyword evidence="6" id="KW-0949">S-adenosyl-L-methionine</keyword>
<accession>A0AAW9QX02</accession>
<keyword evidence="5 10" id="KW-0808">Transferase</keyword>
<comment type="subcellular location">
    <subcellularLocation>
        <location evidence="1">Cytoplasm</location>
    </subcellularLocation>
</comment>
<dbReference type="GO" id="GO:0008168">
    <property type="term" value="F:methyltransferase activity"/>
    <property type="evidence" value="ECO:0007669"/>
    <property type="project" value="UniProtKB-KW"/>
</dbReference>
<keyword evidence="3" id="KW-0698">rRNA processing</keyword>
<gene>
    <name evidence="10" type="ORF">WB794_02340</name>
</gene>
<dbReference type="PROSITE" id="PS50890">
    <property type="entry name" value="PUA"/>
    <property type="match status" value="1"/>
</dbReference>
<evidence type="ECO:0000256" key="1">
    <source>
        <dbReference type="ARBA" id="ARBA00004496"/>
    </source>
</evidence>
<dbReference type="SUPFAM" id="SSF88697">
    <property type="entry name" value="PUA domain-like"/>
    <property type="match status" value="1"/>
</dbReference>
<keyword evidence="4 10" id="KW-0489">Methyltransferase</keyword>
<evidence type="ECO:0000313" key="10">
    <source>
        <dbReference type="EMBL" id="MEJ1248520.1"/>
    </source>
</evidence>
<name>A0AAW9QX02_9GAMM</name>
<dbReference type="GO" id="GO:0005737">
    <property type="term" value="C:cytoplasm"/>
    <property type="evidence" value="ECO:0007669"/>
    <property type="project" value="UniProtKB-SubCell"/>
</dbReference>
<evidence type="ECO:0000256" key="7">
    <source>
        <dbReference type="ARBA" id="ARBA00038091"/>
    </source>
</evidence>
<evidence type="ECO:0000256" key="2">
    <source>
        <dbReference type="ARBA" id="ARBA00022490"/>
    </source>
</evidence>
<evidence type="ECO:0000256" key="3">
    <source>
        <dbReference type="ARBA" id="ARBA00022552"/>
    </source>
</evidence>
<evidence type="ECO:0000259" key="8">
    <source>
        <dbReference type="Pfam" id="PF10672"/>
    </source>
</evidence>
<reference evidence="10 11" key="1">
    <citation type="journal article" date="2016" name="Antonie Van Leeuwenhoek">
        <title>Denitratimonas tolerans gen. nov., sp. nov., a denitrifying bacterium isolated from a bioreactor for tannery wastewater treatment.</title>
        <authorList>
            <person name="Han S.I."/>
            <person name="Kim J.O."/>
            <person name="Lee Y.R."/>
            <person name="Ekpeghere K.I."/>
            <person name="Koh S.C."/>
            <person name="Whang K.S."/>
        </authorList>
    </citation>
    <scope>NUCLEOTIDE SEQUENCE [LARGE SCALE GENOMIC DNA]</scope>
    <source>
        <strain evidence="10 11">KACC 17565</strain>
    </source>
</reference>
<dbReference type="GO" id="GO:0003723">
    <property type="term" value="F:RNA binding"/>
    <property type="evidence" value="ECO:0007669"/>
    <property type="project" value="InterPro"/>
</dbReference>